<evidence type="ECO:0000313" key="2">
    <source>
        <dbReference type="Proteomes" id="UP000735302"/>
    </source>
</evidence>
<keyword evidence="2" id="KW-1185">Reference proteome</keyword>
<comment type="caution">
    <text evidence="1">The sequence shown here is derived from an EMBL/GenBank/DDBJ whole genome shotgun (WGS) entry which is preliminary data.</text>
</comment>
<name>A0AAV4DZT0_9GAST</name>
<dbReference type="InterPro" id="IPR036691">
    <property type="entry name" value="Endo/exonu/phosph_ase_sf"/>
</dbReference>
<gene>
    <name evidence="1" type="ORF">PoB_007634800</name>
</gene>
<organism evidence="1 2">
    <name type="scientific">Plakobranchus ocellatus</name>
    <dbReference type="NCBI Taxonomy" id="259542"/>
    <lineage>
        <taxon>Eukaryota</taxon>
        <taxon>Metazoa</taxon>
        <taxon>Spiralia</taxon>
        <taxon>Lophotrochozoa</taxon>
        <taxon>Mollusca</taxon>
        <taxon>Gastropoda</taxon>
        <taxon>Heterobranchia</taxon>
        <taxon>Euthyneura</taxon>
        <taxon>Panpulmonata</taxon>
        <taxon>Sacoglossa</taxon>
        <taxon>Placobranchoidea</taxon>
        <taxon>Plakobranchidae</taxon>
        <taxon>Plakobranchus</taxon>
    </lineage>
</organism>
<evidence type="ECO:0008006" key="3">
    <source>
        <dbReference type="Google" id="ProtNLM"/>
    </source>
</evidence>
<sequence length="309" mass="34344">MYNVINDLKSIYPHHSSALHTGRNKLEEESSNWFPQSACSMLEISAMTLYLIPCAITQGCFGVFFKSSEAGLGCLASKCGHVFRDESIGPNCISCVVMSSSSVLDITDRCHKMFGSDLRLNPSGLMVMSKKPLFNAIYSPYFDDKDMTLHRGFIQTEVEGVGKIVCTHLTHAFEHYFEYDLPFSNYSEQNLVEIETIHERFGTSNHILAADLNTGQAVSSSDSEKNLTAQAPESIDLLTSYGYDTEKYLSDDGRCTYCLSNDLVRTHNVAIDNVLLMGNAFSSVTKQRVLDQTDPNLSDHYGVRATLCT</sequence>
<dbReference type="AlphaFoldDB" id="A0AAV4DZT0"/>
<accession>A0AAV4DZT0</accession>
<evidence type="ECO:0000313" key="1">
    <source>
        <dbReference type="EMBL" id="GFO49843.1"/>
    </source>
</evidence>
<dbReference type="EMBL" id="BLXT01008519">
    <property type="protein sequence ID" value="GFO49843.1"/>
    <property type="molecule type" value="Genomic_DNA"/>
</dbReference>
<dbReference type="SUPFAM" id="SSF56219">
    <property type="entry name" value="DNase I-like"/>
    <property type="match status" value="1"/>
</dbReference>
<dbReference type="Proteomes" id="UP000735302">
    <property type="component" value="Unassembled WGS sequence"/>
</dbReference>
<dbReference type="Gene3D" id="3.60.10.10">
    <property type="entry name" value="Endonuclease/exonuclease/phosphatase"/>
    <property type="match status" value="1"/>
</dbReference>
<proteinExistence type="predicted"/>
<reference evidence="1 2" key="1">
    <citation type="journal article" date="2021" name="Elife">
        <title>Chloroplast acquisition without the gene transfer in kleptoplastic sea slugs, Plakobranchus ocellatus.</title>
        <authorList>
            <person name="Maeda T."/>
            <person name="Takahashi S."/>
            <person name="Yoshida T."/>
            <person name="Shimamura S."/>
            <person name="Takaki Y."/>
            <person name="Nagai Y."/>
            <person name="Toyoda A."/>
            <person name="Suzuki Y."/>
            <person name="Arimoto A."/>
            <person name="Ishii H."/>
            <person name="Satoh N."/>
            <person name="Nishiyama T."/>
            <person name="Hasebe M."/>
            <person name="Maruyama T."/>
            <person name="Minagawa J."/>
            <person name="Obokata J."/>
            <person name="Shigenobu S."/>
        </authorList>
    </citation>
    <scope>NUCLEOTIDE SEQUENCE [LARGE SCALE GENOMIC DNA]</scope>
</reference>
<protein>
    <recommendedName>
        <fullName evidence="3">Endonuclease/exonuclease/phosphatase domain-containing protein</fullName>
    </recommendedName>
</protein>